<evidence type="ECO:0000313" key="1">
    <source>
        <dbReference type="EMBL" id="KAE8267509.1"/>
    </source>
</evidence>
<dbReference type="PANTHER" id="PTHR14187:SF5">
    <property type="entry name" value="HEAT SHOCK 70 KDA PROTEIN 12A"/>
    <property type="match status" value="1"/>
</dbReference>
<dbReference type="InterPro" id="IPR043129">
    <property type="entry name" value="ATPase_NBD"/>
</dbReference>
<sequence>MGRSVNHWEAYRGALTKIIVCIDIGTTNSGASYCLLEPGKAPKVYDTGTYPHAPRGSYKAPSLVAFDRTGKCVAIGSEVQHYFITHGDDVHVAKWWKLALTTDHIATNVDVSRHIDIPPNISAQEVFIKYIKWIFQCVEKDITTRYKDGPEILAKTKASRELILTHPNTWDGRAHSAMRKAAVQAGIVDEGMAESSIRFLTEAEASLTYAVLHSSLQAWIKPKQNLVVADLGGGTCDISSYEIVETNPTLEIRESAPAQCVVAGATTVEARAKSLVSERLRGSEWDGQGNLDWIGQKLWDTIVSHFHQPDNHVWIHLGQARHTDELRGIKDGKICFGSDELAALFEPSIQAVAKALKEALKGSASLEHKVVLVGGFAENHYVRRRLASIMGETVSLIKADNVLSKAVANGGCSWAIQSVISQRMSTASYGVRCAIPYDRSKPEHQERRQYSAMHSDGVSRLPNAYLELLPAVSIENALGFISTSNTDAEQSI</sequence>
<keyword evidence="2" id="KW-1185">Reference proteome</keyword>
<comment type="caution">
    <text evidence="1">The sequence shown here is derived from an EMBL/GenBank/DDBJ whole genome shotgun (WGS) entry which is preliminary data.</text>
</comment>
<organism evidence="1 2">
    <name type="scientific">Tilletia walkeri</name>
    <dbReference type="NCBI Taxonomy" id="117179"/>
    <lineage>
        <taxon>Eukaryota</taxon>
        <taxon>Fungi</taxon>
        <taxon>Dikarya</taxon>
        <taxon>Basidiomycota</taxon>
        <taxon>Ustilaginomycotina</taxon>
        <taxon>Exobasidiomycetes</taxon>
        <taxon>Tilletiales</taxon>
        <taxon>Tilletiaceae</taxon>
        <taxon>Tilletia</taxon>
    </lineage>
</organism>
<dbReference type="EMBL" id="LWDG02000222">
    <property type="protein sequence ID" value="KAE8267509.1"/>
    <property type="molecule type" value="Genomic_DNA"/>
</dbReference>
<proteinExistence type="predicted"/>
<dbReference type="Gene3D" id="3.30.420.40">
    <property type="match status" value="2"/>
</dbReference>
<accession>A0A8X7T3X3</accession>
<dbReference type="SUPFAM" id="SSF53067">
    <property type="entry name" value="Actin-like ATPase domain"/>
    <property type="match status" value="2"/>
</dbReference>
<evidence type="ECO:0000313" key="2">
    <source>
        <dbReference type="Proteomes" id="UP000078113"/>
    </source>
</evidence>
<name>A0A8X7T3X3_9BASI</name>
<dbReference type="PANTHER" id="PTHR14187">
    <property type="entry name" value="ALPHA KINASE/ELONGATION FACTOR 2 KINASE"/>
    <property type="match status" value="1"/>
</dbReference>
<dbReference type="Proteomes" id="UP000078113">
    <property type="component" value="Unassembled WGS sequence"/>
</dbReference>
<dbReference type="CDD" id="cd10170">
    <property type="entry name" value="ASKHA_NBD_HSP70"/>
    <property type="match status" value="1"/>
</dbReference>
<reference evidence="1" key="2">
    <citation type="journal article" date="2019" name="IMA Fungus">
        <title>Genome sequencing and comparison of five Tilletia species to identify candidate genes for the detection of regulated species infecting wheat.</title>
        <authorList>
            <person name="Nguyen H.D.T."/>
            <person name="Sultana T."/>
            <person name="Kesanakurti P."/>
            <person name="Hambleton S."/>
        </authorList>
    </citation>
    <scope>NUCLEOTIDE SEQUENCE</scope>
    <source>
        <strain evidence="1">DAOMC 236422</strain>
    </source>
</reference>
<reference evidence="1" key="1">
    <citation type="submission" date="2016-04" db="EMBL/GenBank/DDBJ databases">
        <authorList>
            <person name="Nguyen H.D."/>
            <person name="Samba Siva P."/>
            <person name="Cullis J."/>
            <person name="Levesque C.A."/>
            <person name="Hambleton S."/>
        </authorList>
    </citation>
    <scope>NUCLEOTIDE SEQUENCE</scope>
    <source>
        <strain evidence="1">DAOMC 236422</strain>
    </source>
</reference>
<protein>
    <submittedName>
        <fullName evidence="1">Uncharacterized protein</fullName>
    </submittedName>
</protein>
<gene>
    <name evidence="1" type="ORF">A4X09_0g4836</name>
</gene>
<dbReference type="AlphaFoldDB" id="A0A8X7T3X3"/>